<feature type="region of interest" description="Disordered" evidence="1">
    <location>
        <begin position="298"/>
        <end position="432"/>
    </location>
</feature>
<reference evidence="3" key="1">
    <citation type="journal article" date="2021" name="Sci. Rep.">
        <title>Diploid genomic architecture of Nitzschia inconspicua, an elite biomass production diatom.</title>
        <authorList>
            <person name="Oliver A."/>
            <person name="Podell S."/>
            <person name="Pinowska A."/>
            <person name="Traller J.C."/>
            <person name="Smith S.R."/>
            <person name="McClure R."/>
            <person name="Beliaev A."/>
            <person name="Bohutskyi P."/>
            <person name="Hill E.A."/>
            <person name="Rabines A."/>
            <person name="Zheng H."/>
            <person name="Allen L.Z."/>
            <person name="Kuo A."/>
            <person name="Grigoriev I.V."/>
            <person name="Allen A.E."/>
            <person name="Hazlebeck D."/>
            <person name="Allen E.E."/>
        </authorList>
    </citation>
    <scope>NUCLEOTIDE SEQUENCE</scope>
    <source>
        <strain evidence="3">Hildebrandi</strain>
    </source>
</reference>
<evidence type="ECO:0000313" key="4">
    <source>
        <dbReference type="Proteomes" id="UP000693970"/>
    </source>
</evidence>
<feature type="compositionally biased region" description="Basic and acidic residues" evidence="1">
    <location>
        <begin position="849"/>
        <end position="859"/>
    </location>
</feature>
<feature type="compositionally biased region" description="Polar residues" evidence="1">
    <location>
        <begin position="399"/>
        <end position="412"/>
    </location>
</feature>
<feature type="region of interest" description="Disordered" evidence="1">
    <location>
        <begin position="480"/>
        <end position="617"/>
    </location>
</feature>
<feature type="compositionally biased region" description="Low complexity" evidence="1">
    <location>
        <begin position="61"/>
        <end position="77"/>
    </location>
</feature>
<feature type="compositionally biased region" description="Polar residues" evidence="1">
    <location>
        <begin position="328"/>
        <end position="345"/>
    </location>
</feature>
<feature type="compositionally biased region" description="Low complexity" evidence="1">
    <location>
        <begin position="138"/>
        <end position="147"/>
    </location>
</feature>
<evidence type="ECO:0000256" key="1">
    <source>
        <dbReference type="SAM" id="MobiDB-lite"/>
    </source>
</evidence>
<evidence type="ECO:0000313" key="3">
    <source>
        <dbReference type="EMBL" id="KAG7369719.1"/>
    </source>
</evidence>
<name>A0A9K3Q630_9STRA</name>
<comment type="caution">
    <text evidence="3">The sequence shown here is derived from an EMBL/GenBank/DDBJ whole genome shotgun (WGS) entry which is preliminary data.</text>
</comment>
<feature type="compositionally biased region" description="Low complexity" evidence="1">
    <location>
        <begin position="413"/>
        <end position="424"/>
    </location>
</feature>
<dbReference type="PROSITE" id="PS50076">
    <property type="entry name" value="DNAJ_2"/>
    <property type="match status" value="1"/>
</dbReference>
<dbReference type="Proteomes" id="UP000693970">
    <property type="component" value="Unassembled WGS sequence"/>
</dbReference>
<feature type="compositionally biased region" description="Basic residues" evidence="1">
    <location>
        <begin position="78"/>
        <end position="101"/>
    </location>
</feature>
<feature type="compositionally biased region" description="Basic and acidic residues" evidence="1">
    <location>
        <begin position="692"/>
        <end position="703"/>
    </location>
</feature>
<feature type="region of interest" description="Disordered" evidence="1">
    <location>
        <begin position="835"/>
        <end position="876"/>
    </location>
</feature>
<sequence length="991" mass="109133">MVTRTKVPFAPSAPINHRITVGSLKSGGTHRPTCSNTSLSITTGARNSFESNASHSQSNHDTATTSSQSTDACSSSRRSFKGRNSFRRTLMMRKTNHKKGSLLRSSFESSDERPASPEEREARSSSVTRQHHQSQPITTMPTTTTTPLATAVPMDIPIGHIETVLRVFGHGPSSSDPLDLYRDVLHVSPDATEREVRIAYFRRGREVLSEAGSDGPMSPCLLNEETRTKFQAVSMAYEILSTPEWKEMYLKSGGLIMPQKLRRQDSRERRVDRQQKYRSIAELEEATLEAVSRELFPDTQTQPTPVKTDTRPVSALRSSSFRRDIRKTSMTGKNSTNLQRQSSVRWSEHVEELIFDQDPNEHAFDDDNHNQEDDKKDHDDMLRDFLLIGESSNEEPRRQSSIFSFQDRMSPTSESMASTLSSASAKKKKKSKVIIDSDELESHLKRMDNEAERHFVQDFFDTFEESMDGILSLVDSFGETPTKTYQPSKRGMQKNTPGFPKRLFARLGKSMSHDSAEIQGKRQLKTNGRMATSSSSSVKNDDATFKRSKSFPLPPSEISSSDSNVVDSANTQSKHVPGQSPATNRNTQAPCTPLKPSKSVKTPLSPSALPKPRESPVKQSFLLEHSLPGKTTTSPTAFVSAQISSPSSVAQNDSFFRPISPSLSEASDVLTTRSDEFDLESLAMSEMENPFRDASFENEKPEPQTRNVSLGSEPPQQVEESFDNSTDTKATSHVTTAPSAKPKRENTSSVSTVRDWRPKTRKVLAAIGPRLSRGSATGDDVFAGLDEAAQQYSMSQSNDPVGLRGQSISLQRCNSMKSDCVSELSESVFQYSTGGNHPPAMPKLHNRTHPTEQPKDREGANTPASEVSTATTVTSNVASPRRIRFTRSGSSLSTRGDPVSGMDLVSTVSMGDAVSVHSTDSAVEASGFFEYFVAYVSAIVTECNAMGENGQGFHHDILGLFGEEASVHLERREPPSRVMSSGSSMTSMSQP</sequence>
<feature type="compositionally biased region" description="Polar residues" evidence="1">
    <location>
        <begin position="298"/>
        <end position="307"/>
    </location>
</feature>
<feature type="compositionally biased region" description="Basic and acidic residues" evidence="1">
    <location>
        <begin position="359"/>
        <end position="383"/>
    </location>
</feature>
<feature type="compositionally biased region" description="Low complexity" evidence="1">
    <location>
        <begin position="864"/>
        <end position="876"/>
    </location>
</feature>
<feature type="region of interest" description="Disordered" evidence="1">
    <location>
        <begin position="20"/>
        <end position="147"/>
    </location>
</feature>
<feature type="compositionally biased region" description="Polar residues" evidence="1">
    <location>
        <begin position="580"/>
        <end position="590"/>
    </location>
</feature>
<feature type="compositionally biased region" description="Basic and acidic residues" evidence="1">
    <location>
        <begin position="511"/>
        <end position="520"/>
    </location>
</feature>
<feature type="compositionally biased region" description="Polar residues" evidence="1">
    <location>
        <begin position="525"/>
        <end position="538"/>
    </location>
</feature>
<dbReference type="CDD" id="cd06257">
    <property type="entry name" value="DnaJ"/>
    <property type="match status" value="1"/>
</dbReference>
<organism evidence="3 4">
    <name type="scientific">Nitzschia inconspicua</name>
    <dbReference type="NCBI Taxonomy" id="303405"/>
    <lineage>
        <taxon>Eukaryota</taxon>
        <taxon>Sar</taxon>
        <taxon>Stramenopiles</taxon>
        <taxon>Ochrophyta</taxon>
        <taxon>Bacillariophyta</taxon>
        <taxon>Bacillariophyceae</taxon>
        <taxon>Bacillariophycidae</taxon>
        <taxon>Bacillariales</taxon>
        <taxon>Bacillariaceae</taxon>
        <taxon>Nitzschia</taxon>
    </lineage>
</organism>
<proteinExistence type="predicted"/>
<dbReference type="OrthoDB" id="49682at2759"/>
<feature type="domain" description="J" evidence="2">
    <location>
        <begin position="180"/>
        <end position="253"/>
    </location>
</feature>
<feature type="compositionally biased region" description="Polar residues" evidence="1">
    <location>
        <begin position="32"/>
        <end position="60"/>
    </location>
</feature>
<gene>
    <name evidence="3" type="ORF">IV203_027465</name>
</gene>
<feature type="compositionally biased region" description="Low complexity" evidence="1">
    <location>
        <begin position="559"/>
        <end position="570"/>
    </location>
</feature>
<feature type="compositionally biased region" description="Polar residues" evidence="1">
    <location>
        <begin position="704"/>
        <end position="738"/>
    </location>
</feature>
<protein>
    <recommendedName>
        <fullName evidence="2">J domain-containing protein</fullName>
    </recommendedName>
</protein>
<keyword evidence="4" id="KW-1185">Reference proteome</keyword>
<accession>A0A9K3Q630</accession>
<evidence type="ECO:0000259" key="2">
    <source>
        <dbReference type="PROSITE" id="PS50076"/>
    </source>
</evidence>
<feature type="compositionally biased region" description="Basic and acidic residues" evidence="1">
    <location>
        <begin position="110"/>
        <end position="123"/>
    </location>
</feature>
<feature type="region of interest" description="Disordered" evidence="1">
    <location>
        <begin position="692"/>
        <end position="754"/>
    </location>
</feature>
<dbReference type="EMBL" id="JAGRRH010000005">
    <property type="protein sequence ID" value="KAG7369719.1"/>
    <property type="molecule type" value="Genomic_DNA"/>
</dbReference>
<feature type="compositionally biased region" description="Low complexity" evidence="1">
    <location>
        <begin position="976"/>
        <end position="991"/>
    </location>
</feature>
<dbReference type="InterPro" id="IPR001623">
    <property type="entry name" value="DnaJ_domain"/>
</dbReference>
<reference evidence="3" key="2">
    <citation type="submission" date="2021-04" db="EMBL/GenBank/DDBJ databases">
        <authorList>
            <person name="Podell S."/>
        </authorList>
    </citation>
    <scope>NUCLEOTIDE SEQUENCE</scope>
    <source>
        <strain evidence="3">Hildebrandi</strain>
    </source>
</reference>
<feature type="region of interest" description="Disordered" evidence="1">
    <location>
        <begin position="971"/>
        <end position="991"/>
    </location>
</feature>
<dbReference type="AlphaFoldDB" id="A0A9K3Q630"/>